<feature type="non-terminal residue" evidence="2">
    <location>
        <position position="1"/>
    </location>
</feature>
<organism evidence="2 3">
    <name type="scientific">Adineta steineri</name>
    <dbReference type="NCBI Taxonomy" id="433720"/>
    <lineage>
        <taxon>Eukaryota</taxon>
        <taxon>Metazoa</taxon>
        <taxon>Spiralia</taxon>
        <taxon>Gnathifera</taxon>
        <taxon>Rotifera</taxon>
        <taxon>Eurotatoria</taxon>
        <taxon>Bdelloidea</taxon>
        <taxon>Adinetida</taxon>
        <taxon>Adinetidae</taxon>
        <taxon>Adineta</taxon>
    </lineage>
</organism>
<gene>
    <name evidence="2" type="ORF">QVE165_LOCUS50143</name>
</gene>
<keyword evidence="3" id="KW-1185">Reference proteome</keyword>
<keyword evidence="1" id="KW-0732">Signal</keyword>
<feature type="signal peptide" evidence="1">
    <location>
        <begin position="1"/>
        <end position="21"/>
    </location>
</feature>
<dbReference type="EMBL" id="CAJNOM010000961">
    <property type="protein sequence ID" value="CAF1581947.1"/>
    <property type="molecule type" value="Genomic_DNA"/>
</dbReference>
<reference evidence="2" key="1">
    <citation type="submission" date="2021-02" db="EMBL/GenBank/DDBJ databases">
        <authorList>
            <person name="Nowell W R."/>
        </authorList>
    </citation>
    <scope>NUCLEOTIDE SEQUENCE</scope>
</reference>
<feature type="chain" id="PRO_5032469516" evidence="1">
    <location>
        <begin position="22"/>
        <end position="134"/>
    </location>
</feature>
<comment type="caution">
    <text evidence="2">The sequence shown here is derived from an EMBL/GenBank/DDBJ whole genome shotgun (WGS) entry which is preliminary data.</text>
</comment>
<evidence type="ECO:0000256" key="1">
    <source>
        <dbReference type="SAM" id="SignalP"/>
    </source>
</evidence>
<evidence type="ECO:0000313" key="2">
    <source>
        <dbReference type="EMBL" id="CAF1581947.1"/>
    </source>
</evidence>
<sequence>MFRMLFFIIVGVLVCIPHTSIQDVSVPTENQHQYVRRASAVNKADSIQTLIVTLSEQQYQYETAYYALTLNNVFPNFAKLFHERSEQKYHDVKGLIRLCQVLNFEINLQHISSVRADRTLRLLSPNHLNKTNFA</sequence>
<dbReference type="OrthoDB" id="10034457at2759"/>
<protein>
    <submittedName>
        <fullName evidence="2">Uncharacterized protein</fullName>
    </submittedName>
</protein>
<proteinExistence type="predicted"/>
<evidence type="ECO:0000313" key="3">
    <source>
        <dbReference type="Proteomes" id="UP000663832"/>
    </source>
</evidence>
<name>A0A815ZDS0_9BILA</name>
<dbReference type="AlphaFoldDB" id="A0A815ZDS0"/>
<accession>A0A815ZDS0</accession>
<dbReference type="Proteomes" id="UP000663832">
    <property type="component" value="Unassembled WGS sequence"/>
</dbReference>